<name>A0A0C2WF52_AMAMK</name>
<dbReference type="GO" id="GO:0008270">
    <property type="term" value="F:zinc ion binding"/>
    <property type="evidence" value="ECO:0007669"/>
    <property type="project" value="UniProtKB-KW"/>
</dbReference>
<dbReference type="GO" id="GO:0003676">
    <property type="term" value="F:nucleic acid binding"/>
    <property type="evidence" value="ECO:0007669"/>
    <property type="project" value="InterPro"/>
</dbReference>
<protein>
    <recommendedName>
        <fullName evidence="4">CCHC-type domain-containing protein</fullName>
    </recommendedName>
</protein>
<evidence type="ECO:0000313" key="5">
    <source>
        <dbReference type="EMBL" id="KIL55236.1"/>
    </source>
</evidence>
<reference evidence="5 6" key="1">
    <citation type="submission" date="2014-04" db="EMBL/GenBank/DDBJ databases">
        <title>Evolutionary Origins and Diversification of the Mycorrhizal Mutualists.</title>
        <authorList>
            <consortium name="DOE Joint Genome Institute"/>
            <consortium name="Mycorrhizal Genomics Consortium"/>
            <person name="Kohler A."/>
            <person name="Kuo A."/>
            <person name="Nagy L.G."/>
            <person name="Floudas D."/>
            <person name="Copeland A."/>
            <person name="Barry K.W."/>
            <person name="Cichocki N."/>
            <person name="Veneault-Fourrey C."/>
            <person name="LaButti K."/>
            <person name="Lindquist E.A."/>
            <person name="Lipzen A."/>
            <person name="Lundell T."/>
            <person name="Morin E."/>
            <person name="Murat C."/>
            <person name="Riley R."/>
            <person name="Ohm R."/>
            <person name="Sun H."/>
            <person name="Tunlid A."/>
            <person name="Henrissat B."/>
            <person name="Grigoriev I.V."/>
            <person name="Hibbett D.S."/>
            <person name="Martin F."/>
        </authorList>
    </citation>
    <scope>NUCLEOTIDE SEQUENCE [LARGE SCALE GENOMIC DNA]</scope>
    <source>
        <strain evidence="5 6">Koide BX008</strain>
    </source>
</reference>
<evidence type="ECO:0000313" key="6">
    <source>
        <dbReference type="Proteomes" id="UP000054549"/>
    </source>
</evidence>
<keyword evidence="2" id="KW-0863">Zinc-finger</keyword>
<dbReference type="PROSITE" id="PS50158">
    <property type="entry name" value="ZF_CCHC"/>
    <property type="match status" value="1"/>
</dbReference>
<dbReference type="InterPro" id="IPR036875">
    <property type="entry name" value="Znf_CCHC_sf"/>
</dbReference>
<evidence type="ECO:0000256" key="1">
    <source>
        <dbReference type="ARBA" id="ARBA00022664"/>
    </source>
</evidence>
<keyword evidence="6" id="KW-1185">Reference proteome</keyword>
<evidence type="ECO:0000256" key="2">
    <source>
        <dbReference type="PROSITE-ProRule" id="PRU00047"/>
    </source>
</evidence>
<dbReference type="GO" id="GO:0006397">
    <property type="term" value="P:mRNA processing"/>
    <property type="evidence" value="ECO:0007669"/>
    <property type="project" value="UniProtKB-KW"/>
</dbReference>
<dbReference type="SUPFAM" id="SSF57756">
    <property type="entry name" value="Retrovirus zinc finger-like domains"/>
    <property type="match status" value="1"/>
</dbReference>
<organism evidence="5 6">
    <name type="scientific">Amanita muscaria (strain Koide BX008)</name>
    <dbReference type="NCBI Taxonomy" id="946122"/>
    <lineage>
        <taxon>Eukaryota</taxon>
        <taxon>Fungi</taxon>
        <taxon>Dikarya</taxon>
        <taxon>Basidiomycota</taxon>
        <taxon>Agaricomycotina</taxon>
        <taxon>Agaricomycetes</taxon>
        <taxon>Agaricomycetidae</taxon>
        <taxon>Agaricales</taxon>
        <taxon>Pluteineae</taxon>
        <taxon>Amanitaceae</taxon>
        <taxon>Amanita</taxon>
    </lineage>
</organism>
<dbReference type="HOGENOM" id="CLU_1602273_0_0_1"/>
<feature type="compositionally biased region" description="Polar residues" evidence="3">
    <location>
        <begin position="101"/>
        <end position="120"/>
    </location>
</feature>
<dbReference type="InterPro" id="IPR001878">
    <property type="entry name" value="Znf_CCHC"/>
</dbReference>
<keyword evidence="2" id="KW-0862">Zinc</keyword>
<sequence>MGGLRVASAENLMQLAIEEWDRRENLRKSFKMRAGANAGSAAMTSLATSSSERPGATAGGGRRNKRPERREIECWNCGEKGHRKSECPNPKAERTEGGSGSNMSRELTVAGQGNATSSNDSRGKAKAGGVTADVYTTCNKAQQRITSSRTRAATRGLRQWLYFHQT</sequence>
<gene>
    <name evidence="5" type="ORF">M378DRAFT_18127</name>
</gene>
<keyword evidence="1" id="KW-0507">mRNA processing</keyword>
<evidence type="ECO:0000256" key="3">
    <source>
        <dbReference type="SAM" id="MobiDB-lite"/>
    </source>
</evidence>
<feature type="domain" description="CCHC-type" evidence="4">
    <location>
        <begin position="74"/>
        <end position="89"/>
    </location>
</feature>
<dbReference type="Gene3D" id="4.10.60.10">
    <property type="entry name" value="Zinc finger, CCHC-type"/>
    <property type="match status" value="1"/>
</dbReference>
<dbReference type="EMBL" id="KN818545">
    <property type="protein sequence ID" value="KIL55236.1"/>
    <property type="molecule type" value="Genomic_DNA"/>
</dbReference>
<dbReference type="SMART" id="SM00343">
    <property type="entry name" value="ZnF_C2HC"/>
    <property type="match status" value="1"/>
</dbReference>
<keyword evidence="2" id="KW-0479">Metal-binding</keyword>
<feature type="region of interest" description="Disordered" evidence="3">
    <location>
        <begin position="34"/>
        <end position="129"/>
    </location>
</feature>
<dbReference type="InParanoid" id="A0A0C2WF52"/>
<accession>A0A0C2WF52</accession>
<evidence type="ECO:0000259" key="4">
    <source>
        <dbReference type="PROSITE" id="PS50158"/>
    </source>
</evidence>
<dbReference type="Pfam" id="PF00098">
    <property type="entry name" value="zf-CCHC"/>
    <property type="match status" value="1"/>
</dbReference>
<dbReference type="OrthoDB" id="2500181at2759"/>
<dbReference type="AlphaFoldDB" id="A0A0C2WF52"/>
<proteinExistence type="predicted"/>
<dbReference type="Proteomes" id="UP000054549">
    <property type="component" value="Unassembled WGS sequence"/>
</dbReference>
<feature type="compositionally biased region" description="Low complexity" evidence="3">
    <location>
        <begin position="38"/>
        <end position="51"/>
    </location>
</feature>